<evidence type="ECO:0000313" key="8">
    <source>
        <dbReference type="EMBL" id="OMJ21380.1"/>
    </source>
</evidence>
<evidence type="ECO:0000313" key="9">
    <source>
        <dbReference type="Proteomes" id="UP000187429"/>
    </source>
</evidence>
<dbReference type="PROSITE" id="PS50002">
    <property type="entry name" value="SH3"/>
    <property type="match status" value="1"/>
</dbReference>
<keyword evidence="2" id="KW-0106">Calcium</keyword>
<dbReference type="EMBL" id="LSSM01002529">
    <property type="protein sequence ID" value="OMJ21380.1"/>
    <property type="molecule type" value="Genomic_DNA"/>
</dbReference>
<dbReference type="SMART" id="SM00326">
    <property type="entry name" value="SH3"/>
    <property type="match status" value="1"/>
</dbReference>
<dbReference type="InterPro" id="IPR018247">
    <property type="entry name" value="EF_Hand_1_Ca_BS"/>
</dbReference>
<evidence type="ECO:0000256" key="4">
    <source>
        <dbReference type="SAM" id="MobiDB-lite"/>
    </source>
</evidence>
<dbReference type="GO" id="GO:0005509">
    <property type="term" value="F:calcium ion binding"/>
    <property type="evidence" value="ECO:0007669"/>
    <property type="project" value="InterPro"/>
</dbReference>
<comment type="caution">
    <text evidence="8">The sequence shown here is derived from an EMBL/GenBank/DDBJ whole genome shotgun (WGS) entry which is preliminary data.</text>
</comment>
<feature type="region of interest" description="Disordered" evidence="4">
    <location>
        <begin position="92"/>
        <end position="422"/>
    </location>
</feature>
<dbReference type="PROSITE" id="PS50222">
    <property type="entry name" value="EF_HAND_2"/>
    <property type="match status" value="1"/>
</dbReference>
<feature type="compositionally biased region" description="Basic and acidic residues" evidence="4">
    <location>
        <begin position="159"/>
        <end position="194"/>
    </location>
</feature>
<evidence type="ECO:0000259" key="5">
    <source>
        <dbReference type="PROSITE" id="PS50002"/>
    </source>
</evidence>
<organism evidence="8 9">
    <name type="scientific">Smittium culicis</name>
    <dbReference type="NCBI Taxonomy" id="133412"/>
    <lineage>
        <taxon>Eukaryota</taxon>
        <taxon>Fungi</taxon>
        <taxon>Fungi incertae sedis</taxon>
        <taxon>Zoopagomycota</taxon>
        <taxon>Kickxellomycotina</taxon>
        <taxon>Harpellomycetes</taxon>
        <taxon>Harpellales</taxon>
        <taxon>Legeriomycetaceae</taxon>
        <taxon>Smittium</taxon>
    </lineage>
</organism>
<feature type="compositionally biased region" description="Low complexity" evidence="4">
    <location>
        <begin position="99"/>
        <end position="109"/>
    </location>
</feature>
<name>A0A1R1Y3G1_9FUNG</name>
<feature type="compositionally biased region" description="Low complexity" evidence="4">
    <location>
        <begin position="479"/>
        <end position="499"/>
    </location>
</feature>
<dbReference type="SMART" id="SM00027">
    <property type="entry name" value="EH"/>
    <property type="match status" value="1"/>
</dbReference>
<dbReference type="Pfam" id="PF14604">
    <property type="entry name" value="SH3_9"/>
    <property type="match status" value="1"/>
</dbReference>
<gene>
    <name evidence="8" type="ORF">AYI69_g5834</name>
</gene>
<feature type="domain" description="EH" evidence="6">
    <location>
        <begin position="567"/>
        <end position="632"/>
    </location>
</feature>
<dbReference type="InterPro" id="IPR001452">
    <property type="entry name" value="SH3_domain"/>
</dbReference>
<dbReference type="SUPFAM" id="SSF47473">
    <property type="entry name" value="EF-hand"/>
    <property type="match status" value="1"/>
</dbReference>
<feature type="region of interest" description="Disordered" evidence="4">
    <location>
        <begin position="427"/>
        <end position="446"/>
    </location>
</feature>
<proteinExistence type="predicted"/>
<feature type="region of interest" description="Disordered" evidence="4">
    <location>
        <begin position="478"/>
        <end position="516"/>
    </location>
</feature>
<feature type="compositionally biased region" description="Pro residues" evidence="4">
    <location>
        <begin position="257"/>
        <end position="270"/>
    </location>
</feature>
<feature type="domain" description="EF-hand" evidence="7">
    <location>
        <begin position="600"/>
        <end position="635"/>
    </location>
</feature>
<accession>A0A1R1Y3G1</accession>
<dbReference type="Proteomes" id="UP000187429">
    <property type="component" value="Unassembled WGS sequence"/>
</dbReference>
<feature type="compositionally biased region" description="Low complexity" evidence="4">
    <location>
        <begin position="335"/>
        <end position="350"/>
    </location>
</feature>
<dbReference type="PROSITE" id="PS00018">
    <property type="entry name" value="EF_HAND_1"/>
    <property type="match status" value="1"/>
</dbReference>
<evidence type="ECO:0000256" key="3">
    <source>
        <dbReference type="PROSITE-ProRule" id="PRU00192"/>
    </source>
</evidence>
<dbReference type="OrthoDB" id="1716625at2759"/>
<keyword evidence="9" id="KW-1185">Reference proteome</keyword>
<evidence type="ECO:0000259" key="6">
    <source>
        <dbReference type="PROSITE" id="PS50031"/>
    </source>
</evidence>
<feature type="domain" description="SH3" evidence="5">
    <location>
        <begin position="1"/>
        <end position="60"/>
    </location>
</feature>
<sequence length="657" mass="71958">MKYIAIASCKADNPSELDFFKDQILINVKSSDEPGWLIGTLEGTEITGMFPENYVEVLKTPDSSTIKDNISSSSVKDSMSLLNDLKSELKYETTPGLKSDSSSKAPSQSVQNATPARETTYSKNIKDKIEAFSKQEPNPPKVSTLEKPKPKPNPPKVSTLEKPKPKPDPPKVSTSEKPKPKPDPPKVSTSEKPKPKPNPKPSTIPVLMKNSANSSEKENLNTPTQSVKDLSKAFNNTEISKSNSQQSLTKIASVPLKAPPSMPSKPPDLAPKPLINKKLPSSISSKTIPQNQNALTKPSADKVAPNLKPKFLTPKPTAASTNTNKDLKTGEFIISNSSQNKGSSTSSSNSEKPTENPFSSASMDIFAKRILESPKSTSDSPAFDSNESSTQSSRTNKNQTNELNISNSASYDHGRAKNSPSLRKSETLLSSSHNQNRNESFSSKPFSKQEINQAFSVNQQNNPPSLPKRSLSTKNDIKSANSINSSTSPFSSNRSLPSRKPSPPVPSRENTFESTDSTFNQVYEKTFESTGTFGGTIPINQENGSLVNVDIGTKFPNGSLAKLGDGECMRYIYLFNKLTKKKASYLSQEQVLPILTKTSLKAPEIERVWQMADLDRDNKLSKCEFILAMWLVDFFIIHGFVPNEIFSDDLSVAFSYQ</sequence>
<reference evidence="9" key="1">
    <citation type="submission" date="2017-01" db="EMBL/GenBank/DDBJ databases">
        <authorList>
            <person name="Wang Y."/>
            <person name="White M."/>
            <person name="Kvist S."/>
            <person name="Moncalvo J.-M."/>
        </authorList>
    </citation>
    <scope>NUCLEOTIDE SEQUENCE [LARGE SCALE GENOMIC DNA]</scope>
    <source>
        <strain evidence="9">ID-206-W2</strain>
    </source>
</reference>
<dbReference type="InterPro" id="IPR011992">
    <property type="entry name" value="EF-hand-dom_pair"/>
</dbReference>
<dbReference type="InterPro" id="IPR036028">
    <property type="entry name" value="SH3-like_dom_sf"/>
</dbReference>
<protein>
    <submittedName>
        <fullName evidence="8">Uncharacterized protein</fullName>
    </submittedName>
</protein>
<feature type="compositionally biased region" description="Basic and acidic residues" evidence="4">
    <location>
        <begin position="124"/>
        <end position="133"/>
    </location>
</feature>
<feature type="compositionally biased region" description="Polar residues" evidence="4">
    <location>
        <begin position="279"/>
        <end position="296"/>
    </location>
</feature>
<dbReference type="InterPro" id="IPR002048">
    <property type="entry name" value="EF_hand_dom"/>
</dbReference>
<evidence type="ECO:0000256" key="1">
    <source>
        <dbReference type="ARBA" id="ARBA00022443"/>
    </source>
</evidence>
<dbReference type="Gene3D" id="2.30.30.40">
    <property type="entry name" value="SH3 Domains"/>
    <property type="match status" value="1"/>
</dbReference>
<keyword evidence="1 3" id="KW-0728">SH3 domain</keyword>
<feature type="compositionally biased region" description="Polar residues" evidence="4">
    <location>
        <begin position="210"/>
        <end position="250"/>
    </location>
</feature>
<feature type="compositionally biased region" description="Polar residues" evidence="4">
    <location>
        <begin position="110"/>
        <end position="123"/>
    </location>
</feature>
<dbReference type="Gene3D" id="1.10.238.10">
    <property type="entry name" value="EF-hand"/>
    <property type="match status" value="1"/>
</dbReference>
<dbReference type="AlphaFoldDB" id="A0A1R1Y3G1"/>
<evidence type="ECO:0000256" key="2">
    <source>
        <dbReference type="ARBA" id="ARBA00022837"/>
    </source>
</evidence>
<evidence type="ECO:0000259" key="7">
    <source>
        <dbReference type="PROSITE" id="PS50222"/>
    </source>
</evidence>
<dbReference type="PROSITE" id="PS50031">
    <property type="entry name" value="EH"/>
    <property type="match status" value="1"/>
</dbReference>
<feature type="compositionally biased region" description="Polar residues" evidence="4">
    <location>
        <begin position="374"/>
        <end position="410"/>
    </location>
</feature>
<dbReference type="SUPFAM" id="SSF50044">
    <property type="entry name" value="SH3-domain"/>
    <property type="match status" value="1"/>
</dbReference>
<dbReference type="Pfam" id="PF12763">
    <property type="entry name" value="EH"/>
    <property type="match status" value="1"/>
</dbReference>
<dbReference type="InterPro" id="IPR000261">
    <property type="entry name" value="EH_dom"/>
</dbReference>